<dbReference type="GO" id="GO:0005886">
    <property type="term" value="C:plasma membrane"/>
    <property type="evidence" value="ECO:0007669"/>
    <property type="project" value="UniProtKB-SubCell"/>
</dbReference>
<dbReference type="PANTHER" id="PTHR30627:SF2">
    <property type="entry name" value="PEPTIDOGLYCAN D,D-TRANSPEPTIDASE MRDA"/>
    <property type="match status" value="1"/>
</dbReference>
<dbReference type="GO" id="GO:0071972">
    <property type="term" value="F:peptidoglycan L,D-transpeptidase activity"/>
    <property type="evidence" value="ECO:0007669"/>
    <property type="project" value="TreeGrafter"/>
</dbReference>
<feature type="transmembrane region" description="Helical" evidence="11">
    <location>
        <begin position="16"/>
        <end position="41"/>
    </location>
</feature>
<dbReference type="GO" id="GO:0071555">
    <property type="term" value="P:cell wall organization"/>
    <property type="evidence" value="ECO:0007669"/>
    <property type="project" value="UniProtKB-KW"/>
</dbReference>
<feature type="domain" description="Penicillin-binding protein dimerisation" evidence="13">
    <location>
        <begin position="59"/>
        <end position="320"/>
    </location>
</feature>
<dbReference type="SUPFAM" id="SSF56601">
    <property type="entry name" value="beta-lactamase/transpeptidase-like"/>
    <property type="match status" value="1"/>
</dbReference>
<evidence type="ECO:0000256" key="3">
    <source>
        <dbReference type="ARBA" id="ARBA00007171"/>
    </source>
</evidence>
<dbReference type="GO" id="GO:0009252">
    <property type="term" value="P:peptidoglycan biosynthetic process"/>
    <property type="evidence" value="ECO:0007669"/>
    <property type="project" value="UniProtKB-KW"/>
</dbReference>
<keyword evidence="6" id="KW-0133">Cell shape</keyword>
<accession>A0A1H3F6L7</accession>
<keyword evidence="4" id="KW-1003">Cell membrane</keyword>
<gene>
    <name evidence="14" type="ORF">SAMN02910414_00169</name>
</gene>
<dbReference type="InterPro" id="IPR050515">
    <property type="entry name" value="Beta-lactam/transpept"/>
</dbReference>
<evidence type="ECO:0000256" key="6">
    <source>
        <dbReference type="ARBA" id="ARBA00022960"/>
    </source>
</evidence>
<dbReference type="OrthoDB" id="9757901at2"/>
<dbReference type="STRING" id="1122142.SAMN02910414_00169"/>
<keyword evidence="9 11" id="KW-0472">Membrane</keyword>
<dbReference type="Pfam" id="PF00905">
    <property type="entry name" value="Transpeptidase"/>
    <property type="match status" value="1"/>
</dbReference>
<dbReference type="PANTHER" id="PTHR30627">
    <property type="entry name" value="PEPTIDOGLYCAN D,D-TRANSPEPTIDASE"/>
    <property type="match status" value="1"/>
</dbReference>
<keyword evidence="7" id="KW-0573">Peptidoglycan synthesis</keyword>
<evidence type="ECO:0000256" key="7">
    <source>
        <dbReference type="ARBA" id="ARBA00022984"/>
    </source>
</evidence>
<evidence type="ECO:0000259" key="13">
    <source>
        <dbReference type="Pfam" id="PF03717"/>
    </source>
</evidence>
<feature type="domain" description="Penicillin-binding protein transpeptidase" evidence="12">
    <location>
        <begin position="589"/>
        <end position="902"/>
    </location>
</feature>
<evidence type="ECO:0000256" key="11">
    <source>
        <dbReference type="SAM" id="Phobius"/>
    </source>
</evidence>
<dbReference type="Pfam" id="PF03717">
    <property type="entry name" value="PBP_dimer"/>
    <property type="match status" value="1"/>
</dbReference>
<evidence type="ECO:0000256" key="9">
    <source>
        <dbReference type="ARBA" id="ARBA00023136"/>
    </source>
</evidence>
<reference evidence="14 15" key="1">
    <citation type="submission" date="2016-10" db="EMBL/GenBank/DDBJ databases">
        <authorList>
            <person name="de Groot N.N."/>
        </authorList>
    </citation>
    <scope>NUCLEOTIDE SEQUENCE [LARGE SCALE GENOMIC DNA]</scope>
    <source>
        <strain evidence="14 15">DSM 14045</strain>
    </source>
</reference>
<dbReference type="Gene3D" id="3.40.710.10">
    <property type="entry name" value="DD-peptidase/beta-lactamase superfamily"/>
    <property type="match status" value="1"/>
</dbReference>
<dbReference type="InterPro" id="IPR012338">
    <property type="entry name" value="Beta-lactam/transpept-like"/>
</dbReference>
<dbReference type="InterPro" id="IPR001460">
    <property type="entry name" value="PCN-bd_Tpept"/>
</dbReference>
<evidence type="ECO:0000256" key="4">
    <source>
        <dbReference type="ARBA" id="ARBA00022475"/>
    </source>
</evidence>
<dbReference type="InterPro" id="IPR036138">
    <property type="entry name" value="PBP_dimer_sf"/>
</dbReference>
<dbReference type="AlphaFoldDB" id="A0A1H3F6L7"/>
<evidence type="ECO:0000259" key="12">
    <source>
        <dbReference type="Pfam" id="PF00905"/>
    </source>
</evidence>
<dbReference type="RefSeq" id="WP_074715139.1">
    <property type="nucleotide sequence ID" value="NZ_FNPG01000004.1"/>
</dbReference>
<evidence type="ECO:0000313" key="14">
    <source>
        <dbReference type="EMBL" id="SDX86611.1"/>
    </source>
</evidence>
<dbReference type="SUPFAM" id="SSF56519">
    <property type="entry name" value="Penicillin binding protein dimerisation domain"/>
    <property type="match status" value="1"/>
</dbReference>
<dbReference type="GO" id="GO:0008360">
    <property type="term" value="P:regulation of cell shape"/>
    <property type="evidence" value="ECO:0007669"/>
    <property type="project" value="UniProtKB-KW"/>
</dbReference>
<proteinExistence type="inferred from homology"/>
<dbReference type="Gene3D" id="3.90.1310.10">
    <property type="entry name" value="Penicillin-binding protein 2a (Domain 2)"/>
    <property type="match status" value="2"/>
</dbReference>
<evidence type="ECO:0000313" key="15">
    <source>
        <dbReference type="Proteomes" id="UP000183918"/>
    </source>
</evidence>
<evidence type="ECO:0000256" key="1">
    <source>
        <dbReference type="ARBA" id="ARBA00004167"/>
    </source>
</evidence>
<comment type="similarity">
    <text evidence="3">Belongs to the transpeptidase family.</text>
</comment>
<sequence length="933" mass="103955">MSKIKDYLKNLFESRIAVLAAFFSFLFVVLFFRFFVLQIILGEKYQKDFSLKIKKELTVEAARGNIYDRNGKLLAYNELAYSVTISDNDESSSQKVKNQSLNSKLKQVITQIHKNNDTLANDFPIVLDEDGNYSYTIEGTKLKRFLADTFHEKSYSKLGYDKNLKFNTAKASADQIMNYYAKNYSIPKSYSKQMQYDIIVARVALSANKYSKYRSTTIAKDVSDETVAYINEHSQELKGIAIEEATIRKYNDPEYFASMLGYTGKISNEEYEDYSAKDKSYTNNDEVGKAGIEQYYEKYLRGVNGKQTVLVDNVGRISKKLSKKDAKAGNNVYLSVDKDLQIATYKLLEQEIAGIVYAEVKNGIIPKEDVYAAFLKNSIIDTSHFDSPNATDTEKAVKNTCIQGLQEGLTIIDGELRSSKPAVNNNLPTKTLDYFTYLFTQLKSDKVIDTSKINSNDATYQKWRDGNLSPKEYLTYCIKKQWIDISKLDVNEKYANSDEVYDALCKYIQKRLSNNTGFTKIVNQYLVKEGRITGTQVCVLLYEQGILDQDDATLNGLRNGSISPFNFILDKINKIEITPAQLALEPCTGSTVITDPNNGEILAMVSYPGYDNNRLANGVDSKYYAELNADLSKPLYNYATQERTAPGSTFKMISATAGMAENVITPDSIINCGGIFNEVSNKPKCWIYPSAHGPENVSTAIKDSCNVFFYTVGYRLASTTGVYNDAKGIEKIQKFAKIYGLDKKTGIEIPENTSAIATEYPVMAAIGQSNNNFTTVSLSRYVTAITSGKLYDYKLMNKIVSSNGKLLKQYKSNSTDISSTLNNTQWTAIRNGMNQVITTLDCFNGFPINVAGKTGTAQQAGHPNHGLFVGFAPFEAPRITIATRIAHGFSSHNAAAVSQKIMAYYLAGGDLNAMLANNADSINPSGLTSRSND</sequence>
<name>A0A1H3F6L7_9FIRM</name>
<evidence type="ECO:0000256" key="8">
    <source>
        <dbReference type="ARBA" id="ARBA00022989"/>
    </source>
</evidence>
<evidence type="ECO:0000256" key="10">
    <source>
        <dbReference type="ARBA" id="ARBA00023316"/>
    </source>
</evidence>
<dbReference type="GO" id="GO:0008658">
    <property type="term" value="F:penicillin binding"/>
    <property type="evidence" value="ECO:0007669"/>
    <property type="project" value="InterPro"/>
</dbReference>
<protein>
    <submittedName>
        <fullName evidence="14">Penicillin-binding protein 2</fullName>
    </submittedName>
</protein>
<evidence type="ECO:0000256" key="5">
    <source>
        <dbReference type="ARBA" id="ARBA00022692"/>
    </source>
</evidence>
<keyword evidence="8 11" id="KW-1133">Transmembrane helix</keyword>
<keyword evidence="10" id="KW-0961">Cell wall biogenesis/degradation</keyword>
<keyword evidence="5 11" id="KW-0812">Transmembrane</keyword>
<dbReference type="Proteomes" id="UP000183918">
    <property type="component" value="Unassembled WGS sequence"/>
</dbReference>
<evidence type="ECO:0000256" key="2">
    <source>
        <dbReference type="ARBA" id="ARBA00004236"/>
    </source>
</evidence>
<organism evidence="14 15">
    <name type="scientific">Lachnobacterium bovis DSM 14045</name>
    <dbReference type="NCBI Taxonomy" id="1122142"/>
    <lineage>
        <taxon>Bacteria</taxon>
        <taxon>Bacillati</taxon>
        <taxon>Bacillota</taxon>
        <taxon>Clostridia</taxon>
        <taxon>Lachnospirales</taxon>
        <taxon>Lachnospiraceae</taxon>
        <taxon>Lachnobacterium</taxon>
    </lineage>
</organism>
<dbReference type="InterPro" id="IPR005311">
    <property type="entry name" value="PBP_dimer"/>
</dbReference>
<keyword evidence="15" id="KW-1185">Reference proteome</keyword>
<dbReference type="EMBL" id="FNPG01000004">
    <property type="protein sequence ID" value="SDX86611.1"/>
    <property type="molecule type" value="Genomic_DNA"/>
</dbReference>
<comment type="subcellular location">
    <subcellularLocation>
        <location evidence="2">Cell membrane</location>
    </subcellularLocation>
    <subcellularLocation>
        <location evidence="1">Membrane</location>
        <topology evidence="1">Single-pass membrane protein</topology>
    </subcellularLocation>
</comment>